<feature type="domain" description="N-acyl amino acid synthase FeeM catalytic core" evidence="1">
    <location>
        <begin position="36"/>
        <end position="195"/>
    </location>
</feature>
<evidence type="ECO:0000313" key="2">
    <source>
        <dbReference type="EMBL" id="MBP0441386.1"/>
    </source>
</evidence>
<dbReference type="InterPro" id="IPR016181">
    <property type="entry name" value="Acyl_CoA_acyltransferase"/>
</dbReference>
<dbReference type="Proteomes" id="UP000666240">
    <property type="component" value="Unassembled WGS sequence"/>
</dbReference>
<dbReference type="RefSeq" id="WP_209337412.1">
    <property type="nucleotide sequence ID" value="NZ_JAGIYY010000013.1"/>
</dbReference>
<dbReference type="InterPro" id="IPR054597">
    <property type="entry name" value="FeeM_cat"/>
</dbReference>
<sequence length="251" mass="28844">MEAIAETAGNRFVDRVQKLLERVEYRPARTPEDREQIFRQRYAAYLREGAIVANSTGRFTDPYDETPNAQLLGLFVDDNLCASMRIHATGSGCFELPAMWAFADILKPEMERGRRIVDPTRFVVDAQWSRQYPELAYLTARTGWVAGEHYKADLVLSTARAEHQAFYKRVFNYRLVCDCRQYHTLTKPLSLLFLDFQEQRNVVEARYPFLRSTRAEREAMFGEAERTSTPATLFGSSRHGCSYGGAAERNT</sequence>
<keyword evidence="3" id="KW-1185">Reference proteome</keyword>
<comment type="caution">
    <text evidence="2">The sequence shown here is derived from an EMBL/GenBank/DDBJ whole genome shotgun (WGS) entry which is preliminary data.</text>
</comment>
<accession>A0A8J7RN33</accession>
<organism evidence="2 3">
    <name type="scientific">Tianweitania sediminis</name>
    <dbReference type="NCBI Taxonomy" id="1502156"/>
    <lineage>
        <taxon>Bacteria</taxon>
        <taxon>Pseudomonadati</taxon>
        <taxon>Pseudomonadota</taxon>
        <taxon>Alphaproteobacteria</taxon>
        <taxon>Hyphomicrobiales</taxon>
        <taxon>Phyllobacteriaceae</taxon>
        <taxon>Tianweitania</taxon>
    </lineage>
</organism>
<dbReference type="AlphaFoldDB" id="A0A8J7RN33"/>
<evidence type="ECO:0000313" key="3">
    <source>
        <dbReference type="Proteomes" id="UP000666240"/>
    </source>
</evidence>
<evidence type="ECO:0000259" key="1">
    <source>
        <dbReference type="Pfam" id="PF21926"/>
    </source>
</evidence>
<proteinExistence type="predicted"/>
<dbReference type="Gene3D" id="3.40.630.30">
    <property type="match status" value="1"/>
</dbReference>
<protein>
    <recommendedName>
        <fullName evidence="1">N-acyl amino acid synthase FeeM catalytic core domain-containing protein</fullName>
    </recommendedName>
</protein>
<dbReference type="Pfam" id="PF21926">
    <property type="entry name" value="FeeM"/>
    <property type="match status" value="1"/>
</dbReference>
<dbReference type="EMBL" id="JAGIYY010000013">
    <property type="protein sequence ID" value="MBP0441386.1"/>
    <property type="molecule type" value="Genomic_DNA"/>
</dbReference>
<gene>
    <name evidence="2" type="ORF">J5Y06_22305</name>
</gene>
<name>A0A8J7RN33_9HYPH</name>
<dbReference type="SUPFAM" id="SSF55729">
    <property type="entry name" value="Acyl-CoA N-acyltransferases (Nat)"/>
    <property type="match status" value="1"/>
</dbReference>
<reference evidence="2" key="1">
    <citation type="submission" date="2021-03" db="EMBL/GenBank/DDBJ databases">
        <title>Genome sequencing and assembly of Tianweitania sediminis.</title>
        <authorList>
            <person name="Chhetri G."/>
        </authorList>
    </citation>
    <scope>NUCLEOTIDE SEQUENCE</scope>
    <source>
        <strain evidence="2">Z8</strain>
    </source>
</reference>